<dbReference type="Pfam" id="PF12833">
    <property type="entry name" value="HTH_18"/>
    <property type="match status" value="1"/>
</dbReference>
<feature type="transmembrane region" description="Helical" evidence="4">
    <location>
        <begin position="82"/>
        <end position="103"/>
    </location>
</feature>
<keyword evidence="1" id="KW-0805">Transcription regulation</keyword>
<protein>
    <submittedName>
        <fullName evidence="6">AraC family transcriptional regulator</fullName>
    </submittedName>
</protein>
<dbReference type="InterPro" id="IPR009057">
    <property type="entry name" value="Homeodomain-like_sf"/>
</dbReference>
<evidence type="ECO:0000256" key="4">
    <source>
        <dbReference type="SAM" id="Phobius"/>
    </source>
</evidence>
<keyword evidence="7" id="KW-1185">Reference proteome</keyword>
<dbReference type="PANTHER" id="PTHR43280:SF29">
    <property type="entry name" value="ARAC-FAMILY TRANSCRIPTIONAL REGULATOR"/>
    <property type="match status" value="1"/>
</dbReference>
<dbReference type="PROSITE" id="PS00041">
    <property type="entry name" value="HTH_ARAC_FAMILY_1"/>
    <property type="match status" value="1"/>
</dbReference>
<dbReference type="SUPFAM" id="SSF46689">
    <property type="entry name" value="Homeodomain-like"/>
    <property type="match status" value="1"/>
</dbReference>
<dbReference type="InterPro" id="IPR018060">
    <property type="entry name" value="HTH_AraC"/>
</dbReference>
<dbReference type="InterPro" id="IPR018062">
    <property type="entry name" value="HTH_AraC-typ_CS"/>
</dbReference>
<evidence type="ECO:0000313" key="6">
    <source>
        <dbReference type="EMBL" id="RMB57457.1"/>
    </source>
</evidence>
<keyword evidence="2" id="KW-0238">DNA-binding</keyword>
<proteinExistence type="predicted"/>
<sequence length="352" mass="41230">MPVRIFHFGGLFFSKKSVGNRFLSLFIITLVLDQLNFLYETSALVQLYPQYFLWIYPICLLFGPLIWWHFKKVRNPEKKLAYKELLHLLPFVLFIVLGLFPLYELSGADRLLFAREHFMEYVVPLNYIRSTHVSVYAFHLVFLIVKNKLYSTDTQGLYLTIITLVFVLAALVQSYLTAFADDYGQFAIYYTLVAILVVIPGVMLYFFPHIIERVHHKYFHSNLTLKDKTRILQKLETLKKNTAYFLKSDLKLRILSDDLNEKQHHISEVLSKEMNSSFIQYVNKHRIDFTKDLLALPENKKTKLLAIAFDSGFNNTVTFNKAFVKETGQTPGKYRKHFSDSDNDLKYSNKLS</sequence>
<dbReference type="GO" id="GO:0043565">
    <property type="term" value="F:sequence-specific DNA binding"/>
    <property type="evidence" value="ECO:0007669"/>
    <property type="project" value="InterPro"/>
</dbReference>
<keyword evidence="4" id="KW-1133">Transmembrane helix</keyword>
<keyword evidence="3" id="KW-0804">Transcription</keyword>
<feature type="domain" description="HTH araC/xylS-type" evidence="5">
    <location>
        <begin position="229"/>
        <end position="337"/>
    </location>
</feature>
<dbReference type="Proteomes" id="UP000281985">
    <property type="component" value="Unassembled WGS sequence"/>
</dbReference>
<evidence type="ECO:0000256" key="1">
    <source>
        <dbReference type="ARBA" id="ARBA00023015"/>
    </source>
</evidence>
<dbReference type="EMBL" id="REFV01000011">
    <property type="protein sequence ID" value="RMB57457.1"/>
    <property type="molecule type" value="Genomic_DNA"/>
</dbReference>
<name>A0A3M0FZW9_9FLAO</name>
<dbReference type="Gene3D" id="1.10.10.60">
    <property type="entry name" value="Homeodomain-like"/>
    <property type="match status" value="1"/>
</dbReference>
<dbReference type="GO" id="GO:0003700">
    <property type="term" value="F:DNA-binding transcription factor activity"/>
    <property type="evidence" value="ECO:0007669"/>
    <property type="project" value="InterPro"/>
</dbReference>
<keyword evidence="4" id="KW-0472">Membrane</keyword>
<feature type="transmembrane region" description="Helical" evidence="4">
    <location>
        <begin position="157"/>
        <end position="176"/>
    </location>
</feature>
<dbReference type="AlphaFoldDB" id="A0A3M0FZW9"/>
<feature type="transmembrane region" description="Helical" evidence="4">
    <location>
        <begin position="127"/>
        <end position="145"/>
    </location>
</feature>
<organism evidence="6 7">
    <name type="scientific">Dokdonia sinensis</name>
    <dbReference type="NCBI Taxonomy" id="2479847"/>
    <lineage>
        <taxon>Bacteria</taxon>
        <taxon>Pseudomonadati</taxon>
        <taxon>Bacteroidota</taxon>
        <taxon>Flavobacteriia</taxon>
        <taxon>Flavobacteriales</taxon>
        <taxon>Flavobacteriaceae</taxon>
        <taxon>Dokdonia</taxon>
    </lineage>
</organism>
<accession>A0A3M0FZW9</accession>
<feature type="transmembrane region" description="Helical" evidence="4">
    <location>
        <begin position="51"/>
        <end position="70"/>
    </location>
</feature>
<evidence type="ECO:0000313" key="7">
    <source>
        <dbReference type="Proteomes" id="UP000281985"/>
    </source>
</evidence>
<comment type="caution">
    <text evidence="6">The sequence shown here is derived from an EMBL/GenBank/DDBJ whole genome shotgun (WGS) entry which is preliminary data.</text>
</comment>
<evidence type="ECO:0000256" key="3">
    <source>
        <dbReference type="ARBA" id="ARBA00023163"/>
    </source>
</evidence>
<gene>
    <name evidence="6" type="ORF">EAX61_11970</name>
</gene>
<evidence type="ECO:0000256" key="2">
    <source>
        <dbReference type="ARBA" id="ARBA00023125"/>
    </source>
</evidence>
<feature type="transmembrane region" description="Helical" evidence="4">
    <location>
        <begin position="188"/>
        <end position="207"/>
    </location>
</feature>
<dbReference type="PROSITE" id="PS01124">
    <property type="entry name" value="HTH_ARAC_FAMILY_2"/>
    <property type="match status" value="1"/>
</dbReference>
<keyword evidence="4" id="KW-0812">Transmembrane</keyword>
<feature type="transmembrane region" description="Helical" evidence="4">
    <location>
        <begin position="21"/>
        <end position="39"/>
    </location>
</feature>
<dbReference type="PANTHER" id="PTHR43280">
    <property type="entry name" value="ARAC-FAMILY TRANSCRIPTIONAL REGULATOR"/>
    <property type="match status" value="1"/>
</dbReference>
<dbReference type="SMART" id="SM00342">
    <property type="entry name" value="HTH_ARAC"/>
    <property type="match status" value="1"/>
</dbReference>
<evidence type="ECO:0000259" key="5">
    <source>
        <dbReference type="PROSITE" id="PS01124"/>
    </source>
</evidence>
<reference evidence="6 7" key="1">
    <citation type="submission" date="2018-10" db="EMBL/GenBank/DDBJ databases">
        <title>Dokdonia luteus sp. nov., isolated from sea water.</title>
        <authorList>
            <person name="Zhou L.Y."/>
            <person name="Du Z.J."/>
        </authorList>
    </citation>
    <scope>NUCLEOTIDE SEQUENCE [LARGE SCALE GENOMIC DNA]</scope>
    <source>
        <strain evidence="6 7">SH27</strain>
    </source>
</reference>